<name>A0A420ZCC1_UNCK3</name>
<evidence type="ECO:0000313" key="3">
    <source>
        <dbReference type="Proteomes" id="UP000281261"/>
    </source>
</evidence>
<feature type="chain" id="PRO_5018975645" description="Porin" evidence="1">
    <location>
        <begin position="24"/>
        <end position="384"/>
    </location>
</feature>
<gene>
    <name evidence="2" type="ORF">DRH29_03335</name>
</gene>
<evidence type="ECO:0000256" key="1">
    <source>
        <dbReference type="SAM" id="SignalP"/>
    </source>
</evidence>
<proteinExistence type="predicted"/>
<dbReference type="SUPFAM" id="SSF56935">
    <property type="entry name" value="Porins"/>
    <property type="match status" value="1"/>
</dbReference>
<dbReference type="InterPro" id="IPR023614">
    <property type="entry name" value="Porin_dom_sf"/>
</dbReference>
<evidence type="ECO:0008006" key="4">
    <source>
        <dbReference type="Google" id="ProtNLM"/>
    </source>
</evidence>
<dbReference type="Proteomes" id="UP000281261">
    <property type="component" value="Unassembled WGS sequence"/>
</dbReference>
<keyword evidence="1" id="KW-0732">Signal</keyword>
<protein>
    <recommendedName>
        <fullName evidence="4">Porin</fullName>
    </recommendedName>
</protein>
<reference evidence="2 3" key="1">
    <citation type="submission" date="2018-06" db="EMBL/GenBank/DDBJ databases">
        <title>Extensive metabolic versatility and redundancy in microbially diverse, dynamic hydrothermal sediments.</title>
        <authorList>
            <person name="Dombrowski N."/>
            <person name="Teske A."/>
            <person name="Baker B.J."/>
        </authorList>
    </citation>
    <scope>NUCLEOTIDE SEQUENCE [LARGE SCALE GENOMIC DNA]</scope>
    <source>
        <strain evidence="2">B79_G16</strain>
    </source>
</reference>
<dbReference type="AlphaFoldDB" id="A0A420ZCC1"/>
<evidence type="ECO:0000313" key="2">
    <source>
        <dbReference type="EMBL" id="RLC36986.1"/>
    </source>
</evidence>
<comment type="caution">
    <text evidence="2">The sequence shown here is derived from an EMBL/GenBank/DDBJ whole genome shotgun (WGS) entry which is preliminary data.</text>
</comment>
<feature type="signal peptide" evidence="1">
    <location>
        <begin position="1"/>
        <end position="23"/>
    </location>
</feature>
<dbReference type="EMBL" id="QMNG01000017">
    <property type="protein sequence ID" value="RLC36986.1"/>
    <property type="molecule type" value="Genomic_DNA"/>
</dbReference>
<organism evidence="2 3">
    <name type="scientific">candidate division Kazan bacterium</name>
    <dbReference type="NCBI Taxonomy" id="2202143"/>
    <lineage>
        <taxon>Bacteria</taxon>
        <taxon>Bacteria division Kazan-3B-28</taxon>
    </lineage>
</organism>
<dbReference type="Gene3D" id="2.40.160.10">
    <property type="entry name" value="Porin"/>
    <property type="match status" value="1"/>
</dbReference>
<accession>A0A420ZCC1</accession>
<sequence length="384" mass="43891">MKTKILLSLAMMALIAIPVFALAENGFKVEGKGYFYYLHDASKGDAQSNSFDLSRMYIGAKYKLSDEFMVRYLTDIGHQDKTGKFEAFAKYAYVDWKIRNNLNILMGLQGTNNWKQPEKAWGYRSIQYSPMEKFGKYWGDWSKAYAKYLMSWAENPATNTTDSLKLVRRHENFTTASRHKMGASADMGINVKCKPSDNAYVNLMILNGSGYKHTEDDMYKNFQLRSGVYLLEKAVHISGYFEVEPWRSIDESGAEKSYINTQWDVLASYTQKDKFTLGVNANSKLFSGIQEINAMCFSVFVNAYLLPKKLKALARYDMYDTGFNDADVKPGDSKWESNGGLFIVGLDYVAHKKVHIIPNVQILTYEDSDEDPVNSVYVHLHFKL</sequence>